<evidence type="ECO:0000313" key="4">
    <source>
        <dbReference type="EMBL" id="RCW79911.1"/>
    </source>
</evidence>
<sequence length="195" mass="21349">MPRPLPQIRIQHGLPVELRTAAAALYWRHFGAQLLPLPARHRRGMALVRAALRADHALVALSPQGRLIGIAGFRDAQGGLLATDPHSFRAVWGGARGRLCHLSTGLYRAGPQTEDLVIDGIAIHPGWRRQGIARALVRAVADHARARGHNALRAEVAAGNPEALAAWRAMGFSRLSRHRLGWPWSRPAHVLRLTL</sequence>
<keyword evidence="1 4" id="KW-0808">Transferase</keyword>
<reference evidence="4 5" key="1">
    <citation type="submission" date="2018-07" db="EMBL/GenBank/DDBJ databases">
        <title>Genomic Encyclopedia of Type Strains, Phase III (KMG-III): the genomes of soil and plant-associated and newly described type strains.</title>
        <authorList>
            <person name="Whitman W."/>
        </authorList>
    </citation>
    <scope>NUCLEOTIDE SEQUENCE [LARGE SCALE GENOMIC DNA]</scope>
    <source>
        <strain evidence="4 5">CECT 8525</strain>
    </source>
</reference>
<evidence type="ECO:0000256" key="2">
    <source>
        <dbReference type="ARBA" id="ARBA00023315"/>
    </source>
</evidence>
<evidence type="ECO:0000259" key="3">
    <source>
        <dbReference type="PROSITE" id="PS51186"/>
    </source>
</evidence>
<dbReference type="CDD" id="cd04301">
    <property type="entry name" value="NAT_SF"/>
    <property type="match status" value="1"/>
</dbReference>
<feature type="domain" description="N-acetyltransferase" evidence="3">
    <location>
        <begin position="16"/>
        <end position="195"/>
    </location>
</feature>
<dbReference type="InterPro" id="IPR050832">
    <property type="entry name" value="Bact_Acetyltransf"/>
</dbReference>
<protein>
    <submittedName>
        <fullName evidence="4">Acetyltransferase (GNAT) family protein</fullName>
    </submittedName>
</protein>
<dbReference type="SUPFAM" id="SSF55729">
    <property type="entry name" value="Acyl-CoA N-acyltransferases (Nat)"/>
    <property type="match status" value="1"/>
</dbReference>
<gene>
    <name evidence="4" type="ORF">DFP89_12230</name>
</gene>
<evidence type="ECO:0000313" key="5">
    <source>
        <dbReference type="Proteomes" id="UP000253345"/>
    </source>
</evidence>
<dbReference type="EMBL" id="QPJL01000022">
    <property type="protein sequence ID" value="RCW79911.1"/>
    <property type="molecule type" value="Genomic_DNA"/>
</dbReference>
<dbReference type="PANTHER" id="PTHR43877">
    <property type="entry name" value="AMINOALKYLPHOSPHONATE N-ACETYLTRANSFERASE-RELATED-RELATED"/>
    <property type="match status" value="1"/>
</dbReference>
<proteinExistence type="predicted"/>
<dbReference type="Gene3D" id="3.40.630.30">
    <property type="match status" value="1"/>
</dbReference>
<name>A0A368YI52_9RHOB</name>
<dbReference type="OrthoDB" id="7771980at2"/>
<dbReference type="Proteomes" id="UP000253345">
    <property type="component" value="Unassembled WGS sequence"/>
</dbReference>
<dbReference type="RefSeq" id="WP_114350367.1">
    <property type="nucleotide sequence ID" value="NZ_QPJL01000022.1"/>
</dbReference>
<accession>A0A368YI52</accession>
<keyword evidence="5" id="KW-1185">Reference proteome</keyword>
<evidence type="ECO:0000256" key="1">
    <source>
        <dbReference type="ARBA" id="ARBA00022679"/>
    </source>
</evidence>
<dbReference type="PROSITE" id="PS51186">
    <property type="entry name" value="GNAT"/>
    <property type="match status" value="1"/>
</dbReference>
<dbReference type="AlphaFoldDB" id="A0A368YI52"/>
<dbReference type="InterPro" id="IPR016181">
    <property type="entry name" value="Acyl_CoA_acyltransferase"/>
</dbReference>
<dbReference type="Pfam" id="PF00583">
    <property type="entry name" value="Acetyltransf_1"/>
    <property type="match status" value="1"/>
</dbReference>
<dbReference type="GO" id="GO:0016747">
    <property type="term" value="F:acyltransferase activity, transferring groups other than amino-acyl groups"/>
    <property type="evidence" value="ECO:0007669"/>
    <property type="project" value="InterPro"/>
</dbReference>
<organism evidence="4 5">
    <name type="scientific">Paracoccus lutimaris</name>
    <dbReference type="NCBI Taxonomy" id="1490030"/>
    <lineage>
        <taxon>Bacteria</taxon>
        <taxon>Pseudomonadati</taxon>
        <taxon>Pseudomonadota</taxon>
        <taxon>Alphaproteobacteria</taxon>
        <taxon>Rhodobacterales</taxon>
        <taxon>Paracoccaceae</taxon>
        <taxon>Paracoccus</taxon>
    </lineage>
</organism>
<comment type="caution">
    <text evidence="4">The sequence shown here is derived from an EMBL/GenBank/DDBJ whole genome shotgun (WGS) entry which is preliminary data.</text>
</comment>
<keyword evidence="2" id="KW-0012">Acyltransferase</keyword>
<dbReference type="InterPro" id="IPR000182">
    <property type="entry name" value="GNAT_dom"/>
</dbReference>